<reference evidence="3 4" key="1">
    <citation type="submission" date="2018-03" db="EMBL/GenBank/DDBJ databases">
        <authorList>
            <person name="Keele B.F."/>
        </authorList>
    </citation>
    <scope>NUCLEOTIDE SEQUENCE [LARGE SCALE GENOMIC DNA]</scope>
    <source>
        <strain evidence="3 4">YL28-9</strain>
    </source>
</reference>
<proteinExistence type="inferred from homology"/>
<dbReference type="OrthoDB" id="118413at2"/>
<name>A0A2T3HJE5_9SPHI</name>
<dbReference type="Pfam" id="PF08327">
    <property type="entry name" value="AHSA1"/>
    <property type="match status" value="1"/>
</dbReference>
<dbReference type="Gene3D" id="3.30.530.20">
    <property type="match status" value="1"/>
</dbReference>
<dbReference type="AlphaFoldDB" id="A0A2T3HJE5"/>
<dbReference type="InterPro" id="IPR023393">
    <property type="entry name" value="START-like_dom_sf"/>
</dbReference>
<evidence type="ECO:0000313" key="3">
    <source>
        <dbReference type="EMBL" id="PST82575.1"/>
    </source>
</evidence>
<organism evidence="3 4">
    <name type="scientific">Pedobacter yulinensis</name>
    <dbReference type="NCBI Taxonomy" id="2126353"/>
    <lineage>
        <taxon>Bacteria</taxon>
        <taxon>Pseudomonadati</taxon>
        <taxon>Bacteroidota</taxon>
        <taxon>Sphingobacteriia</taxon>
        <taxon>Sphingobacteriales</taxon>
        <taxon>Sphingobacteriaceae</taxon>
        <taxon>Pedobacter</taxon>
    </lineage>
</organism>
<evidence type="ECO:0000256" key="1">
    <source>
        <dbReference type="ARBA" id="ARBA00006817"/>
    </source>
</evidence>
<accession>A0A2T3HJE5</accession>
<dbReference type="Proteomes" id="UP000240912">
    <property type="component" value="Unassembled WGS sequence"/>
</dbReference>
<evidence type="ECO:0000259" key="2">
    <source>
        <dbReference type="Pfam" id="PF08327"/>
    </source>
</evidence>
<dbReference type="SUPFAM" id="SSF55961">
    <property type="entry name" value="Bet v1-like"/>
    <property type="match status" value="1"/>
</dbReference>
<dbReference type="InterPro" id="IPR013538">
    <property type="entry name" value="ASHA1/2-like_C"/>
</dbReference>
<keyword evidence="4" id="KW-1185">Reference proteome</keyword>
<comment type="similarity">
    <text evidence="1">Belongs to the AHA1 family.</text>
</comment>
<sequence>MELQTKIEALPGRQDLSITRTFDIPVGLLFKAHTEPELLSQWMGTKVLKMETTEHGSYRFETADAAGNVLFSANGTIHKVVPNQEIVRTFEMENAGFPVQLEFLEFSALDNETSQLTMQIVYRSEAVRSQVLKMPFAHGLNMAHNRLQALSEEWNNRDEKA</sequence>
<comment type="caution">
    <text evidence="3">The sequence shown here is derived from an EMBL/GenBank/DDBJ whole genome shotgun (WGS) entry which is preliminary data.</text>
</comment>
<evidence type="ECO:0000313" key="4">
    <source>
        <dbReference type="Proteomes" id="UP000240912"/>
    </source>
</evidence>
<feature type="domain" description="Activator of Hsp90 ATPase homologue 1/2-like C-terminal" evidence="2">
    <location>
        <begin position="24"/>
        <end position="151"/>
    </location>
</feature>
<dbReference type="RefSeq" id="WP_107214834.1">
    <property type="nucleotide sequence ID" value="NZ_KZ686269.1"/>
</dbReference>
<protein>
    <submittedName>
        <fullName evidence="3">ATPase</fullName>
    </submittedName>
</protein>
<gene>
    <name evidence="3" type="ORF">C7T94_07865</name>
</gene>
<dbReference type="EMBL" id="PYLS01000005">
    <property type="protein sequence ID" value="PST82575.1"/>
    <property type="molecule type" value="Genomic_DNA"/>
</dbReference>